<dbReference type="InterPro" id="IPR017850">
    <property type="entry name" value="Alkaline_phosphatase_core_sf"/>
</dbReference>
<evidence type="ECO:0000313" key="2">
    <source>
        <dbReference type="Proteomes" id="UP000058114"/>
    </source>
</evidence>
<gene>
    <name evidence="1" type="ORF">WL1483_3439</name>
</gene>
<dbReference type="Pfam" id="PF01663">
    <property type="entry name" value="Phosphodiest"/>
    <property type="match status" value="1"/>
</dbReference>
<reference evidence="2" key="1">
    <citation type="submission" date="2015-10" db="EMBL/GenBank/DDBJ databases">
        <title>Complete Genome Sequence of Aeromonas schubertii strain WL1483.</title>
        <authorList>
            <person name="Liu L."/>
        </authorList>
    </citation>
    <scope>NUCLEOTIDE SEQUENCE [LARGE SCALE GENOMIC DNA]</scope>
    <source>
        <strain evidence="2">WL1483</strain>
    </source>
</reference>
<proteinExistence type="predicted"/>
<evidence type="ECO:0000313" key="1">
    <source>
        <dbReference type="EMBL" id="ALP42858.1"/>
    </source>
</evidence>
<organism evidence="1 2">
    <name type="scientific">Aeromonas schubertii</name>
    <dbReference type="NCBI Taxonomy" id="652"/>
    <lineage>
        <taxon>Bacteria</taxon>
        <taxon>Pseudomonadati</taxon>
        <taxon>Pseudomonadota</taxon>
        <taxon>Gammaproteobacteria</taxon>
        <taxon>Aeromonadales</taxon>
        <taxon>Aeromonadaceae</taxon>
        <taxon>Aeromonas</taxon>
    </lineage>
</organism>
<dbReference type="InterPro" id="IPR002591">
    <property type="entry name" value="Phosphodiest/P_Trfase"/>
</dbReference>
<dbReference type="Proteomes" id="UP000058114">
    <property type="component" value="Chromosome"/>
</dbReference>
<dbReference type="PATRIC" id="fig|652.5.peg.2573"/>
<evidence type="ECO:0008006" key="3">
    <source>
        <dbReference type="Google" id="ProtNLM"/>
    </source>
</evidence>
<dbReference type="EMBL" id="CP013067">
    <property type="protein sequence ID" value="ALP42858.1"/>
    <property type="molecule type" value="Genomic_DNA"/>
</dbReference>
<reference evidence="1 2" key="2">
    <citation type="journal article" date="2016" name="Genome Announc.">
        <title>Complete Genome Sequence of the Highly Virulent Aeromonas schubertii Strain WL1483, Isolated from Diseased Snakehead Fish (Channa argus) in China.</title>
        <authorList>
            <person name="Liu L."/>
            <person name="Li N."/>
            <person name="Zhang D."/>
            <person name="Fu X."/>
            <person name="Shi C."/>
            <person name="Lin Q."/>
            <person name="Hao G."/>
        </authorList>
    </citation>
    <scope>NUCLEOTIDE SEQUENCE [LARGE SCALE GENOMIC DNA]</scope>
    <source>
        <strain evidence="1 2">WL1483</strain>
    </source>
</reference>
<dbReference type="KEGG" id="asr:WL1483_3439"/>
<dbReference type="PANTHER" id="PTHR10151">
    <property type="entry name" value="ECTONUCLEOTIDE PYROPHOSPHATASE/PHOSPHODIESTERASE"/>
    <property type="match status" value="1"/>
</dbReference>
<dbReference type="AlphaFoldDB" id="A0A0S2SM98"/>
<accession>A0A0S2SM98</accession>
<sequence>MMRHKVILVLVDGLSARVAHGMGYLAALVAAGQGSHHRLACELPSLSRPLYECLLTGANPVQSGITHNGVSRLSTQTSLFHLATRQGRRTAAAAYHWVSELYNVSPWQVHHRVTDDEGLPIQHGLFYWDDGYPDSHLLADAEALRARHDPDFLLVHPMGVDDAGHRFGLGSPEYRNSARRMDVLLAAVLPHWLAAGYQVVVTADHGMNEDGSHGGTLDDERQVPLWLLGEAFDHGATAQAIPQTALCGLLADLMGLEHDKVSLPWLLAREGV</sequence>
<dbReference type="SUPFAM" id="SSF53649">
    <property type="entry name" value="Alkaline phosphatase-like"/>
    <property type="match status" value="1"/>
</dbReference>
<name>A0A0S2SM98_9GAMM</name>
<dbReference type="Gene3D" id="3.40.720.10">
    <property type="entry name" value="Alkaline Phosphatase, subunit A"/>
    <property type="match status" value="1"/>
</dbReference>
<dbReference type="PANTHER" id="PTHR10151:SF120">
    <property type="entry name" value="BIS(5'-ADENOSYL)-TRIPHOSPHATASE"/>
    <property type="match status" value="1"/>
</dbReference>
<protein>
    <recommendedName>
        <fullName evidence="3">Nucleotide pyrophosphatase</fullName>
    </recommendedName>
</protein>
<dbReference type="GO" id="GO:0016787">
    <property type="term" value="F:hydrolase activity"/>
    <property type="evidence" value="ECO:0007669"/>
    <property type="project" value="UniProtKB-ARBA"/>
</dbReference>